<dbReference type="InterPro" id="IPR016024">
    <property type="entry name" value="ARM-type_fold"/>
</dbReference>
<name>A0AAV5K8R5_9ROSI</name>
<dbReference type="SMART" id="SM00504">
    <property type="entry name" value="Ubox"/>
    <property type="match status" value="1"/>
</dbReference>
<dbReference type="PROSITE" id="PS51698">
    <property type="entry name" value="U_BOX"/>
    <property type="match status" value="1"/>
</dbReference>
<dbReference type="PANTHER" id="PTHR22849:SF103">
    <property type="entry name" value="U-BOX DOMAIN-CONTAINING PROTEIN"/>
    <property type="match status" value="1"/>
</dbReference>
<evidence type="ECO:0000313" key="7">
    <source>
        <dbReference type="EMBL" id="GKV21621.1"/>
    </source>
</evidence>
<evidence type="ECO:0000256" key="2">
    <source>
        <dbReference type="ARBA" id="ARBA00004906"/>
    </source>
</evidence>
<accession>A0AAV5K8R5</accession>
<dbReference type="EC" id="2.3.2.27" evidence="5"/>
<keyword evidence="4 5" id="KW-0833">Ubl conjugation pathway</keyword>
<dbReference type="Pfam" id="PF04564">
    <property type="entry name" value="U-box"/>
    <property type="match status" value="1"/>
</dbReference>
<dbReference type="InterPro" id="IPR003613">
    <property type="entry name" value="Ubox_domain"/>
</dbReference>
<comment type="catalytic activity">
    <reaction evidence="1 5">
        <text>S-ubiquitinyl-[E2 ubiquitin-conjugating enzyme]-L-cysteine + [acceptor protein]-L-lysine = [E2 ubiquitin-conjugating enzyme]-L-cysteine + N(6)-ubiquitinyl-[acceptor protein]-L-lysine.</text>
        <dbReference type="EC" id="2.3.2.27"/>
    </reaction>
</comment>
<dbReference type="Proteomes" id="UP001054252">
    <property type="component" value="Unassembled WGS sequence"/>
</dbReference>
<dbReference type="PANTHER" id="PTHR22849">
    <property type="entry name" value="WDSAM1 PROTEIN"/>
    <property type="match status" value="1"/>
</dbReference>
<comment type="function">
    <text evidence="5">Functions as an E3 ubiquitin ligase.</text>
</comment>
<dbReference type="Gene3D" id="3.30.40.10">
    <property type="entry name" value="Zinc/RING finger domain, C3HC4 (zinc finger)"/>
    <property type="match status" value="1"/>
</dbReference>
<gene>
    <name evidence="7" type="ORF">SLEP1_g31582</name>
</gene>
<dbReference type="GO" id="GO:0061630">
    <property type="term" value="F:ubiquitin protein ligase activity"/>
    <property type="evidence" value="ECO:0007669"/>
    <property type="project" value="UniProtKB-UniRule"/>
</dbReference>
<organism evidence="7 8">
    <name type="scientific">Rubroshorea leprosula</name>
    <dbReference type="NCBI Taxonomy" id="152421"/>
    <lineage>
        <taxon>Eukaryota</taxon>
        <taxon>Viridiplantae</taxon>
        <taxon>Streptophyta</taxon>
        <taxon>Embryophyta</taxon>
        <taxon>Tracheophyta</taxon>
        <taxon>Spermatophyta</taxon>
        <taxon>Magnoliopsida</taxon>
        <taxon>eudicotyledons</taxon>
        <taxon>Gunneridae</taxon>
        <taxon>Pentapetalae</taxon>
        <taxon>rosids</taxon>
        <taxon>malvids</taxon>
        <taxon>Malvales</taxon>
        <taxon>Dipterocarpaceae</taxon>
        <taxon>Rubroshorea</taxon>
    </lineage>
</organism>
<evidence type="ECO:0000256" key="3">
    <source>
        <dbReference type="ARBA" id="ARBA00022679"/>
    </source>
</evidence>
<dbReference type="GO" id="GO:0016567">
    <property type="term" value="P:protein ubiquitination"/>
    <property type="evidence" value="ECO:0007669"/>
    <property type="project" value="UniProtKB-UniRule"/>
</dbReference>
<evidence type="ECO:0000256" key="1">
    <source>
        <dbReference type="ARBA" id="ARBA00000900"/>
    </source>
</evidence>
<dbReference type="SUPFAM" id="SSF48371">
    <property type="entry name" value="ARM repeat"/>
    <property type="match status" value="1"/>
</dbReference>
<protein>
    <recommendedName>
        <fullName evidence="5 6">U-box domain-containing protein</fullName>
        <ecNumber evidence="5">2.3.2.27</ecNumber>
    </recommendedName>
    <alternativeName>
        <fullName evidence="5">RING-type E3 ubiquitin transferase PUB</fullName>
    </alternativeName>
</protein>
<feature type="domain" description="U-box" evidence="6">
    <location>
        <begin position="7"/>
        <end position="81"/>
    </location>
</feature>
<evidence type="ECO:0000256" key="4">
    <source>
        <dbReference type="ARBA" id="ARBA00022786"/>
    </source>
</evidence>
<dbReference type="InterPro" id="IPR045210">
    <property type="entry name" value="RING-Ubox_PUB"/>
</dbReference>
<comment type="caution">
    <text evidence="7">The sequence shown here is derived from an EMBL/GenBank/DDBJ whole genome shotgun (WGS) entry which is preliminary data.</text>
</comment>
<proteinExistence type="predicted"/>
<dbReference type="InterPro" id="IPR013083">
    <property type="entry name" value="Znf_RING/FYVE/PHD"/>
</dbReference>
<dbReference type="CDD" id="cd16664">
    <property type="entry name" value="RING-Ubox_PUB"/>
    <property type="match status" value="1"/>
</dbReference>
<comment type="pathway">
    <text evidence="2 5">Protein modification; protein ubiquitination.</text>
</comment>
<evidence type="ECO:0000313" key="8">
    <source>
        <dbReference type="Proteomes" id="UP001054252"/>
    </source>
</evidence>
<dbReference type="FunFam" id="3.30.40.10:FF:000442">
    <property type="entry name" value="RING-type E3 ubiquitin transferase"/>
    <property type="match status" value="1"/>
</dbReference>
<dbReference type="SUPFAM" id="SSF57850">
    <property type="entry name" value="RING/U-box"/>
    <property type="match status" value="1"/>
</dbReference>
<dbReference type="AlphaFoldDB" id="A0AAV5K8R5"/>
<dbReference type="InterPro" id="IPR058678">
    <property type="entry name" value="ARM_PUB"/>
</dbReference>
<evidence type="ECO:0000259" key="6">
    <source>
        <dbReference type="PROSITE" id="PS51698"/>
    </source>
</evidence>
<dbReference type="Gene3D" id="1.25.10.10">
    <property type="entry name" value="Leucine-rich Repeat Variant"/>
    <property type="match status" value="1"/>
</dbReference>
<keyword evidence="8" id="KW-1185">Reference proteome</keyword>
<sequence length="397" mass="44386">MEEAQMKISHLFTCPISLDLFTDPVTLCTGHTYDRPSIEKWLAAGNLTCPITMQKLHDPSLVPNHTLRHLIEQWRQMCHRLDPDYFSTLDPLATLKHSLESHKVSFEEKRRTLEGIQVIAEESPSTGSLLLQLGFLPLLLRLIFEKVELEAFNEYEKFAKEALLWVLRLSSLGELGSLNMLRGGSTFESFLLLFERGCSEIKTSLCHLVEAVSSSSETKALCTMIGNNPRFLHGILLLLHQNADSSEAGVRAISALRSSESNRENLVQAGIINGLVIYILNSDGRERSLAGTSMTIIEQLLELETGKEAVINSANHVKALVKMVFRVSDHEGSESAVNSLMIICQESLQAREKAIAAGVLTQLLLLLQSQCSGRTKTKARMLLKLLRSKWDEDQKFM</sequence>
<dbReference type="InterPro" id="IPR011989">
    <property type="entry name" value="ARM-like"/>
</dbReference>
<dbReference type="Pfam" id="PF25598">
    <property type="entry name" value="ARM_PUB"/>
    <property type="match status" value="1"/>
</dbReference>
<keyword evidence="3 5" id="KW-0808">Transferase</keyword>
<dbReference type="EMBL" id="BPVZ01000058">
    <property type="protein sequence ID" value="GKV21621.1"/>
    <property type="molecule type" value="Genomic_DNA"/>
</dbReference>
<reference evidence="7 8" key="1">
    <citation type="journal article" date="2021" name="Commun. Biol.">
        <title>The genome of Shorea leprosula (Dipterocarpaceae) highlights the ecological relevance of drought in aseasonal tropical rainforests.</title>
        <authorList>
            <person name="Ng K.K.S."/>
            <person name="Kobayashi M.J."/>
            <person name="Fawcett J.A."/>
            <person name="Hatakeyama M."/>
            <person name="Paape T."/>
            <person name="Ng C.H."/>
            <person name="Ang C.C."/>
            <person name="Tnah L.H."/>
            <person name="Lee C.T."/>
            <person name="Nishiyama T."/>
            <person name="Sese J."/>
            <person name="O'Brien M.J."/>
            <person name="Copetti D."/>
            <person name="Mohd Noor M.I."/>
            <person name="Ong R.C."/>
            <person name="Putra M."/>
            <person name="Sireger I.Z."/>
            <person name="Indrioko S."/>
            <person name="Kosugi Y."/>
            <person name="Izuno A."/>
            <person name="Isagi Y."/>
            <person name="Lee S.L."/>
            <person name="Shimizu K.K."/>
        </authorList>
    </citation>
    <scope>NUCLEOTIDE SEQUENCE [LARGE SCALE GENOMIC DNA]</scope>
    <source>
        <strain evidence="7">214</strain>
    </source>
</reference>
<evidence type="ECO:0000256" key="5">
    <source>
        <dbReference type="RuleBase" id="RU369093"/>
    </source>
</evidence>
<dbReference type="InterPro" id="IPR045185">
    <property type="entry name" value="PUB22/23/24-like"/>
</dbReference>